<organism evidence="2">
    <name type="scientific">Schizaphis graminum</name>
    <name type="common">Green bug aphid</name>
    <dbReference type="NCBI Taxonomy" id="13262"/>
    <lineage>
        <taxon>Eukaryota</taxon>
        <taxon>Metazoa</taxon>
        <taxon>Ecdysozoa</taxon>
        <taxon>Arthropoda</taxon>
        <taxon>Hexapoda</taxon>
        <taxon>Insecta</taxon>
        <taxon>Pterygota</taxon>
        <taxon>Neoptera</taxon>
        <taxon>Paraneoptera</taxon>
        <taxon>Hemiptera</taxon>
        <taxon>Sternorrhyncha</taxon>
        <taxon>Aphidomorpha</taxon>
        <taxon>Aphidoidea</taxon>
        <taxon>Aphididae</taxon>
        <taxon>Aphidini</taxon>
        <taxon>Schizaphis</taxon>
    </lineage>
</organism>
<protein>
    <submittedName>
        <fullName evidence="2">Uncharacterized protein</fullName>
    </submittedName>
</protein>
<keyword evidence="1" id="KW-0472">Membrane</keyword>
<accession>A0A2S2NEG3</accession>
<feature type="transmembrane region" description="Helical" evidence="1">
    <location>
        <begin position="92"/>
        <end position="113"/>
    </location>
</feature>
<reference evidence="2" key="1">
    <citation type="submission" date="2018-04" db="EMBL/GenBank/DDBJ databases">
        <title>Transcriptome of Schizaphis graminum biotype I.</title>
        <authorList>
            <person name="Scully E.D."/>
            <person name="Geib S.M."/>
            <person name="Palmer N.A."/>
            <person name="Koch K."/>
            <person name="Bradshaw J."/>
            <person name="Heng-Moss T."/>
            <person name="Sarath G."/>
        </authorList>
    </citation>
    <scope>NUCLEOTIDE SEQUENCE</scope>
</reference>
<evidence type="ECO:0000313" key="2">
    <source>
        <dbReference type="EMBL" id="MBY15498.1"/>
    </source>
</evidence>
<gene>
    <name evidence="2" type="ORF">g.137034</name>
</gene>
<dbReference type="EMBL" id="GGMR01002879">
    <property type="protein sequence ID" value="MBY15498.1"/>
    <property type="molecule type" value="Transcribed_RNA"/>
</dbReference>
<proteinExistence type="predicted"/>
<keyword evidence="1" id="KW-0812">Transmembrane</keyword>
<name>A0A2S2NEG3_SCHGA</name>
<sequence>MCDGRRRVGGRDIRFRFRRKITLPRPRRGIVCRERRPRVYFCFQSSETRRFYPIGSSRHENVAWQHYKRLLRRPYGQKRCSGAFANVFSARFIFFSVVIPFCVFLFRFLCVWAHTLRR</sequence>
<evidence type="ECO:0000256" key="1">
    <source>
        <dbReference type="SAM" id="Phobius"/>
    </source>
</evidence>
<dbReference type="AlphaFoldDB" id="A0A2S2NEG3"/>
<keyword evidence="1" id="KW-1133">Transmembrane helix</keyword>